<name>A0A9X3IZY0_9BACT</name>
<dbReference type="Pfam" id="PF03717">
    <property type="entry name" value="PBP_dimer"/>
    <property type="match status" value="1"/>
</dbReference>
<proteinExistence type="predicted"/>
<dbReference type="SUPFAM" id="SSF56519">
    <property type="entry name" value="Penicillin binding protein dimerisation domain"/>
    <property type="match status" value="1"/>
</dbReference>
<feature type="compositionally biased region" description="Pro residues" evidence="14">
    <location>
        <begin position="674"/>
        <end position="684"/>
    </location>
</feature>
<dbReference type="Proteomes" id="UP001150924">
    <property type="component" value="Unassembled WGS sequence"/>
</dbReference>
<keyword evidence="3" id="KW-1003">Cell membrane</keyword>
<evidence type="ECO:0000256" key="13">
    <source>
        <dbReference type="ARBA" id="ARBA00023316"/>
    </source>
</evidence>
<dbReference type="InterPro" id="IPR017790">
    <property type="entry name" value="Penicillin-binding_protein_2"/>
</dbReference>
<dbReference type="RefSeq" id="WP_267771749.1">
    <property type="nucleotide sequence ID" value="NZ_JAPNKE010000002.1"/>
</dbReference>
<dbReference type="PANTHER" id="PTHR30627:SF2">
    <property type="entry name" value="PEPTIDOGLYCAN D,D-TRANSPEPTIDASE MRDA"/>
    <property type="match status" value="1"/>
</dbReference>
<dbReference type="SUPFAM" id="SSF56601">
    <property type="entry name" value="beta-lactamase/transpeptidase-like"/>
    <property type="match status" value="1"/>
</dbReference>
<keyword evidence="13" id="KW-0961">Cell wall biogenesis/degradation</keyword>
<dbReference type="Pfam" id="PF00905">
    <property type="entry name" value="Transpeptidase"/>
    <property type="match status" value="1"/>
</dbReference>
<evidence type="ECO:0000256" key="1">
    <source>
        <dbReference type="ARBA" id="ARBA00004167"/>
    </source>
</evidence>
<evidence type="ECO:0000256" key="6">
    <source>
        <dbReference type="ARBA" id="ARBA00022670"/>
    </source>
</evidence>
<keyword evidence="6" id="KW-0645">Protease</keyword>
<feature type="compositionally biased region" description="Low complexity" evidence="14">
    <location>
        <begin position="641"/>
        <end position="673"/>
    </location>
</feature>
<keyword evidence="9" id="KW-0133">Cell shape</keyword>
<dbReference type="InterPro" id="IPR036138">
    <property type="entry name" value="PBP_dimer_sf"/>
</dbReference>
<evidence type="ECO:0000259" key="16">
    <source>
        <dbReference type="Pfam" id="PF03717"/>
    </source>
</evidence>
<keyword evidence="4" id="KW-0997">Cell inner membrane</keyword>
<keyword evidence="8 17" id="KW-0378">Hydrolase</keyword>
<dbReference type="GO" id="GO:0009252">
    <property type="term" value="P:peptidoglycan biosynthetic process"/>
    <property type="evidence" value="ECO:0007669"/>
    <property type="project" value="UniProtKB-KW"/>
</dbReference>
<evidence type="ECO:0000259" key="15">
    <source>
        <dbReference type="Pfam" id="PF00905"/>
    </source>
</evidence>
<dbReference type="InterPro" id="IPR050515">
    <property type="entry name" value="Beta-lactam/transpept"/>
</dbReference>
<feature type="compositionally biased region" description="Basic residues" evidence="14">
    <location>
        <begin position="711"/>
        <end position="731"/>
    </location>
</feature>
<evidence type="ECO:0000256" key="14">
    <source>
        <dbReference type="SAM" id="MobiDB-lite"/>
    </source>
</evidence>
<comment type="caution">
    <text evidence="17">The sequence shown here is derived from an EMBL/GenBank/DDBJ whole genome shotgun (WGS) entry which is preliminary data.</text>
</comment>
<dbReference type="AlphaFoldDB" id="A0A9X3IZY0"/>
<dbReference type="EMBL" id="JAPNKE010000002">
    <property type="protein sequence ID" value="MCY1009089.1"/>
    <property type="molecule type" value="Genomic_DNA"/>
</dbReference>
<dbReference type="GO" id="GO:0006508">
    <property type="term" value="P:proteolysis"/>
    <property type="evidence" value="ECO:0007669"/>
    <property type="project" value="UniProtKB-KW"/>
</dbReference>
<dbReference type="GO" id="GO:0005886">
    <property type="term" value="C:plasma membrane"/>
    <property type="evidence" value="ECO:0007669"/>
    <property type="project" value="UniProtKB-SubCell"/>
</dbReference>
<feature type="domain" description="Penicillin-binding protein transpeptidase" evidence="15">
    <location>
        <begin position="296"/>
        <end position="634"/>
    </location>
</feature>
<accession>A0A9X3IZY0</accession>
<feature type="domain" description="Penicillin-binding protein dimerisation" evidence="16">
    <location>
        <begin position="61"/>
        <end position="247"/>
    </location>
</feature>
<dbReference type="Gene3D" id="3.90.1310.10">
    <property type="entry name" value="Penicillin-binding protein 2a (Domain 2)"/>
    <property type="match status" value="1"/>
</dbReference>
<evidence type="ECO:0000256" key="4">
    <source>
        <dbReference type="ARBA" id="ARBA00022519"/>
    </source>
</evidence>
<keyword evidence="5 17" id="KW-0121">Carboxypeptidase</keyword>
<dbReference type="Gene3D" id="3.30.1390.30">
    <property type="entry name" value="Penicillin-binding protein 2a, domain 3"/>
    <property type="match status" value="1"/>
</dbReference>
<evidence type="ECO:0000313" key="18">
    <source>
        <dbReference type="Proteomes" id="UP001150924"/>
    </source>
</evidence>
<dbReference type="InterPro" id="IPR012338">
    <property type="entry name" value="Beta-lactam/transpept-like"/>
</dbReference>
<keyword evidence="10" id="KW-0573">Peptidoglycan synthesis</keyword>
<comment type="subcellular location">
    <subcellularLocation>
        <location evidence="2">Cell membrane</location>
    </subcellularLocation>
    <subcellularLocation>
        <location evidence="1">Membrane</location>
        <topology evidence="1">Single-pass membrane protein</topology>
    </subcellularLocation>
</comment>
<evidence type="ECO:0000256" key="9">
    <source>
        <dbReference type="ARBA" id="ARBA00022960"/>
    </source>
</evidence>
<keyword evidence="18" id="KW-1185">Reference proteome</keyword>
<evidence type="ECO:0000256" key="12">
    <source>
        <dbReference type="ARBA" id="ARBA00023136"/>
    </source>
</evidence>
<evidence type="ECO:0000256" key="5">
    <source>
        <dbReference type="ARBA" id="ARBA00022645"/>
    </source>
</evidence>
<evidence type="ECO:0000256" key="10">
    <source>
        <dbReference type="ARBA" id="ARBA00022984"/>
    </source>
</evidence>
<keyword evidence="7" id="KW-0812">Transmembrane</keyword>
<protein>
    <submittedName>
        <fullName evidence="17">Penicillin-binding protein 2</fullName>
        <ecNumber evidence="17">3.4.16.4</ecNumber>
    </submittedName>
</protein>
<evidence type="ECO:0000313" key="17">
    <source>
        <dbReference type="EMBL" id="MCY1009089.1"/>
    </source>
</evidence>
<sequence>MTSLREPDDLRALRPRLQAMVLVVLLALMVLLGRLCQLQVLEGEHYVRRAERNFIDTIEAPALRGRIFDAQGRPLASNRPAYTLYVTARPRVVVETDDPGARSQTGSRVPLSDAQIDALADLVDFVDAADREQFTAAIVRRRDRDEGIYPFAVRGNLTWQEFARIQTRKDALGDWLEIRESARRFYPAGELTAFVTGYVGEITPEGLANSAGSYRPGDRVGKTGMERQWENYLRGRPGKRSRVVDVHHHPVKDPPRDALAALPPDEDPIPGQDVYLTLDLDLQRVAAEAFADKPAGALVAIEPDTGRIVAMLSVPAIDPNRWQQPIGRDQYKAWSESLLKPFIDRTVQEHYFPGSTYKVVSALAALDDPTFDPEKTITCDGYVNYGGRRFKCTHKHGPVNLEQAIVQSCNVYFYTLAIDTVLSLERMELFARRLGLGERTGIGINSEAKGRIPTEAFEAREGTYQRGVRLNSAIGQGNVTATVLQVAVLYAAIANGGRVMTPYIVDRIETPDRRLVLQNKPQVRRDLEPVLPADRDRIHAGLTGVVNNELGTAYSERLGSVVVAGKTGTAQVGALDKKNKNPKPGPIPGFDFTQDHAWFAAYAPADAPKIVVVAFVEHGGVGADAAAPIVMKVIESYLGSRSETPSRAAPAASPRRCPAGATSKRSSATAAPRPIAPSPSPAPACPATARSAPRRPSPKRQVLPDMSPRPARPRARAAPAARRRPTSRRARSTPPRRSPPRRRSCRDRPSPPVHRARPARPGGLAVTSIGRRRFIAPALLAREVLP</sequence>
<dbReference type="Gene3D" id="3.40.710.10">
    <property type="entry name" value="DD-peptidase/beta-lactamase superfamily"/>
    <property type="match status" value="1"/>
</dbReference>
<dbReference type="GO" id="GO:0008658">
    <property type="term" value="F:penicillin binding"/>
    <property type="evidence" value="ECO:0007669"/>
    <property type="project" value="InterPro"/>
</dbReference>
<evidence type="ECO:0000256" key="8">
    <source>
        <dbReference type="ARBA" id="ARBA00022801"/>
    </source>
</evidence>
<evidence type="ECO:0000256" key="11">
    <source>
        <dbReference type="ARBA" id="ARBA00022989"/>
    </source>
</evidence>
<feature type="region of interest" description="Disordered" evidence="14">
    <location>
        <begin position="641"/>
        <end position="763"/>
    </location>
</feature>
<evidence type="ECO:0000256" key="7">
    <source>
        <dbReference type="ARBA" id="ARBA00022692"/>
    </source>
</evidence>
<evidence type="ECO:0000256" key="3">
    <source>
        <dbReference type="ARBA" id="ARBA00022475"/>
    </source>
</evidence>
<keyword evidence="12" id="KW-0472">Membrane</keyword>
<dbReference type="InterPro" id="IPR005311">
    <property type="entry name" value="PBP_dimer"/>
</dbReference>
<dbReference type="GO" id="GO:0071972">
    <property type="term" value="F:peptidoglycan L,D-transpeptidase activity"/>
    <property type="evidence" value="ECO:0007669"/>
    <property type="project" value="TreeGrafter"/>
</dbReference>
<gene>
    <name evidence="17" type="primary">mrdA</name>
    <name evidence="17" type="ORF">OV079_26710</name>
</gene>
<dbReference type="GO" id="GO:0008360">
    <property type="term" value="P:regulation of cell shape"/>
    <property type="evidence" value="ECO:0007669"/>
    <property type="project" value="UniProtKB-KW"/>
</dbReference>
<dbReference type="NCBIfam" id="TIGR03423">
    <property type="entry name" value="pbp2_mrdA"/>
    <property type="match status" value="1"/>
</dbReference>
<reference evidence="17" key="1">
    <citation type="submission" date="2022-11" db="EMBL/GenBank/DDBJ databases">
        <title>Minimal conservation of predation-associated metabolite biosynthetic gene clusters underscores biosynthetic potential of Myxococcota including descriptions for ten novel species: Archangium lansinium sp. nov., Myxococcus landrumus sp. nov., Nannocystis bai.</title>
        <authorList>
            <person name="Ahearne A."/>
            <person name="Stevens C."/>
            <person name="Phillips K."/>
        </authorList>
    </citation>
    <scope>NUCLEOTIDE SEQUENCE</scope>
    <source>
        <strain evidence="17">Na p29</strain>
    </source>
</reference>
<dbReference type="PANTHER" id="PTHR30627">
    <property type="entry name" value="PEPTIDOGLYCAN D,D-TRANSPEPTIDASE"/>
    <property type="match status" value="1"/>
</dbReference>
<dbReference type="EC" id="3.4.16.4" evidence="17"/>
<dbReference type="GO" id="GO:0071555">
    <property type="term" value="P:cell wall organization"/>
    <property type="evidence" value="ECO:0007669"/>
    <property type="project" value="UniProtKB-KW"/>
</dbReference>
<dbReference type="InterPro" id="IPR001460">
    <property type="entry name" value="PCN-bd_Tpept"/>
</dbReference>
<dbReference type="GO" id="GO:0009002">
    <property type="term" value="F:serine-type D-Ala-D-Ala carboxypeptidase activity"/>
    <property type="evidence" value="ECO:0007669"/>
    <property type="project" value="UniProtKB-EC"/>
</dbReference>
<organism evidence="17 18">
    <name type="scientific">Nannocystis pusilla</name>
    <dbReference type="NCBI Taxonomy" id="889268"/>
    <lineage>
        <taxon>Bacteria</taxon>
        <taxon>Pseudomonadati</taxon>
        <taxon>Myxococcota</taxon>
        <taxon>Polyangia</taxon>
        <taxon>Nannocystales</taxon>
        <taxon>Nannocystaceae</taxon>
        <taxon>Nannocystis</taxon>
    </lineage>
</organism>
<keyword evidence="11" id="KW-1133">Transmembrane helix</keyword>
<evidence type="ECO:0000256" key="2">
    <source>
        <dbReference type="ARBA" id="ARBA00004236"/>
    </source>
</evidence>